<dbReference type="Gene3D" id="3.40.630.30">
    <property type="match status" value="1"/>
</dbReference>
<dbReference type="GO" id="GO:0016410">
    <property type="term" value="F:N-acyltransferase activity"/>
    <property type="evidence" value="ECO:0007669"/>
    <property type="project" value="TreeGrafter"/>
</dbReference>
<keyword evidence="4" id="KW-0808">Transferase</keyword>
<dbReference type="RefSeq" id="WP_165138102.1">
    <property type="nucleotide sequence ID" value="NZ_JAALLT010000001.1"/>
</dbReference>
<evidence type="ECO:0000256" key="1">
    <source>
        <dbReference type="ARBA" id="ARBA00004924"/>
    </source>
</evidence>
<dbReference type="PANTHER" id="PTHR31438:SF1">
    <property type="entry name" value="LYSINE N-ACYLTRANSFERASE C17G9.06C-RELATED"/>
    <property type="match status" value="1"/>
</dbReference>
<dbReference type="Pfam" id="PF13523">
    <property type="entry name" value="Acetyltransf_8"/>
    <property type="match status" value="1"/>
</dbReference>
<keyword evidence="5" id="KW-1185">Reference proteome</keyword>
<comment type="pathway">
    <text evidence="1">Siderophore biosynthesis.</text>
</comment>
<dbReference type="GO" id="GO:0046677">
    <property type="term" value="P:response to antibiotic"/>
    <property type="evidence" value="ECO:0007669"/>
    <property type="project" value="UniProtKB-KW"/>
</dbReference>
<protein>
    <submittedName>
        <fullName evidence="4">GNAT family N-acetyltransferase</fullName>
    </submittedName>
</protein>
<evidence type="ECO:0000313" key="4">
    <source>
        <dbReference type="EMBL" id="NGP75096.1"/>
    </source>
</evidence>
<keyword evidence="2" id="KW-0046">Antibiotic resistance</keyword>
<sequence length="177" mass="20828">MKKPSFKFKSLTEADLPMLADWLSRAHLQKWWREEEITIERIRDKYLPRIFGEDDARPYLVYLDNSPVGYIQFYHAWINQAWWPDKPEKGVLGIDQFIAEENNLGKGIGSRFIAEFVKQLFENPEITEVRVDPKPDNERAIRCYKKVGFKKAGQINTPDGPAMMMVLKRKTFLGKYQ</sequence>
<evidence type="ECO:0000259" key="3">
    <source>
        <dbReference type="PROSITE" id="PS51186"/>
    </source>
</evidence>
<gene>
    <name evidence="4" type="ORF">G3570_00510</name>
</gene>
<dbReference type="InterPro" id="IPR016181">
    <property type="entry name" value="Acyl_CoA_acyltransferase"/>
</dbReference>
<name>A0A6M1SSD8_9BACT</name>
<dbReference type="SMART" id="SM01006">
    <property type="entry name" value="AlcB"/>
    <property type="match status" value="1"/>
</dbReference>
<reference evidence="4 5" key="1">
    <citation type="submission" date="2020-02" db="EMBL/GenBank/DDBJ databases">
        <title>Balneolaceae bacterium YR4-1, complete genome.</title>
        <authorList>
            <person name="Li Y."/>
            <person name="Wu S."/>
        </authorList>
    </citation>
    <scope>NUCLEOTIDE SEQUENCE [LARGE SCALE GENOMIC DNA]</scope>
    <source>
        <strain evidence="4 5">YR4-1</strain>
    </source>
</reference>
<dbReference type="SUPFAM" id="SSF55729">
    <property type="entry name" value="Acyl-CoA N-acyltransferases (Nat)"/>
    <property type="match status" value="1"/>
</dbReference>
<dbReference type="InterPro" id="IPR000182">
    <property type="entry name" value="GNAT_dom"/>
</dbReference>
<feature type="domain" description="N-acetyltransferase" evidence="3">
    <location>
        <begin position="6"/>
        <end position="170"/>
    </location>
</feature>
<proteinExistence type="predicted"/>
<dbReference type="GO" id="GO:0019290">
    <property type="term" value="P:siderophore biosynthetic process"/>
    <property type="evidence" value="ECO:0007669"/>
    <property type="project" value="InterPro"/>
</dbReference>
<dbReference type="CDD" id="cd04301">
    <property type="entry name" value="NAT_SF"/>
    <property type="match status" value="1"/>
</dbReference>
<dbReference type="InterPro" id="IPR019432">
    <property type="entry name" value="Acyltransferase_MbtK/IucB-like"/>
</dbReference>
<evidence type="ECO:0000256" key="2">
    <source>
        <dbReference type="ARBA" id="ARBA00023251"/>
    </source>
</evidence>
<dbReference type="EMBL" id="JAALLT010000001">
    <property type="protein sequence ID" value="NGP75096.1"/>
    <property type="molecule type" value="Genomic_DNA"/>
</dbReference>
<dbReference type="PANTHER" id="PTHR31438">
    <property type="entry name" value="LYSINE N-ACYLTRANSFERASE C17G9.06C-RELATED"/>
    <property type="match status" value="1"/>
</dbReference>
<dbReference type="Proteomes" id="UP000473278">
    <property type="component" value="Unassembled WGS sequence"/>
</dbReference>
<dbReference type="AlphaFoldDB" id="A0A6M1SSD8"/>
<dbReference type="PROSITE" id="PS51186">
    <property type="entry name" value="GNAT"/>
    <property type="match status" value="1"/>
</dbReference>
<organism evidence="4 5">
    <name type="scientific">Halalkalibaculum roseum</name>
    <dbReference type="NCBI Taxonomy" id="2709311"/>
    <lineage>
        <taxon>Bacteria</taxon>
        <taxon>Pseudomonadati</taxon>
        <taxon>Balneolota</taxon>
        <taxon>Balneolia</taxon>
        <taxon>Balneolales</taxon>
        <taxon>Balneolaceae</taxon>
        <taxon>Halalkalibaculum</taxon>
    </lineage>
</organism>
<comment type="caution">
    <text evidence="4">The sequence shown here is derived from an EMBL/GenBank/DDBJ whole genome shotgun (WGS) entry which is preliminary data.</text>
</comment>
<evidence type="ECO:0000313" key="5">
    <source>
        <dbReference type="Proteomes" id="UP000473278"/>
    </source>
</evidence>
<accession>A0A6M1SSD8</accession>